<feature type="transmembrane region" description="Helical" evidence="1">
    <location>
        <begin position="29"/>
        <end position="46"/>
    </location>
</feature>
<keyword evidence="1" id="KW-0812">Transmembrane</keyword>
<dbReference type="Proteomes" id="UP000525298">
    <property type="component" value="Unassembled WGS sequence"/>
</dbReference>
<protein>
    <submittedName>
        <fullName evidence="3">ABC-type transport system involved in cytochrome c biogenesis permease subunit</fullName>
    </submittedName>
</protein>
<evidence type="ECO:0000256" key="1">
    <source>
        <dbReference type="SAM" id="Phobius"/>
    </source>
</evidence>
<sequence length="215" mass="24335">MWLFLLPGLSANAALVFWRYSTAWPLMPMYLGPATLPLCLGLLTTLDRRRADDIRARRFVLGLTLFLAVAAFLFPKDFYLPFLKSNTPASHLFFLFKTLGQGCFLFSAAWAWAGLLSGKPQQPWLGWAVWGFVFWTLCMFSGMLWSYLGWGSPVVWDDAAITLIMATWFFYISLLHLHLTGTWTAQTRAAYAASGAFVVVTLNFVPDLGPLRWPF</sequence>
<feature type="transmembrane region" description="Helical" evidence="1">
    <location>
        <begin position="127"/>
        <end position="147"/>
    </location>
</feature>
<gene>
    <name evidence="3" type="ORF">HNR65_002470</name>
</gene>
<dbReference type="AlphaFoldDB" id="A0A7W0CAK9"/>
<keyword evidence="1" id="KW-1133">Transmembrane helix</keyword>
<comment type="caution">
    <text evidence="3">The sequence shown here is derived from an EMBL/GenBank/DDBJ whole genome shotgun (WGS) entry which is preliminary data.</text>
</comment>
<dbReference type="GO" id="GO:0017004">
    <property type="term" value="P:cytochrome complex assembly"/>
    <property type="evidence" value="ECO:0007669"/>
    <property type="project" value="InterPro"/>
</dbReference>
<feature type="transmembrane region" description="Helical" evidence="1">
    <location>
        <begin position="159"/>
        <end position="177"/>
    </location>
</feature>
<evidence type="ECO:0000313" key="4">
    <source>
        <dbReference type="Proteomes" id="UP000525298"/>
    </source>
</evidence>
<organism evidence="3 4">
    <name type="scientific">Desulfosalsimonas propionicica</name>
    <dbReference type="NCBI Taxonomy" id="332175"/>
    <lineage>
        <taxon>Bacteria</taxon>
        <taxon>Pseudomonadati</taxon>
        <taxon>Thermodesulfobacteriota</taxon>
        <taxon>Desulfobacteria</taxon>
        <taxon>Desulfobacterales</taxon>
        <taxon>Desulfosalsimonadaceae</taxon>
        <taxon>Desulfosalsimonas</taxon>
    </lineage>
</organism>
<evidence type="ECO:0000313" key="3">
    <source>
        <dbReference type="EMBL" id="MBA2882129.1"/>
    </source>
</evidence>
<feature type="transmembrane region" description="Helical" evidence="1">
    <location>
        <begin position="189"/>
        <end position="206"/>
    </location>
</feature>
<dbReference type="EMBL" id="JACDUS010000007">
    <property type="protein sequence ID" value="MBA2882129.1"/>
    <property type="molecule type" value="Genomic_DNA"/>
</dbReference>
<feature type="transmembrane region" description="Helical" evidence="1">
    <location>
        <begin position="58"/>
        <end position="74"/>
    </location>
</feature>
<name>A0A7W0CAK9_9BACT</name>
<dbReference type="InterPro" id="IPR002541">
    <property type="entry name" value="Cyt_c_assembly"/>
</dbReference>
<reference evidence="3 4" key="1">
    <citation type="submission" date="2020-07" db="EMBL/GenBank/DDBJ databases">
        <title>Genomic Encyclopedia of Type Strains, Phase IV (KMG-IV): sequencing the most valuable type-strain genomes for metagenomic binning, comparative biology and taxonomic classification.</title>
        <authorList>
            <person name="Goeker M."/>
        </authorList>
    </citation>
    <scope>NUCLEOTIDE SEQUENCE [LARGE SCALE GENOMIC DNA]</scope>
    <source>
        <strain evidence="3 4">DSM 17721</strain>
    </source>
</reference>
<feature type="transmembrane region" description="Helical" evidence="1">
    <location>
        <begin position="94"/>
        <end position="115"/>
    </location>
</feature>
<evidence type="ECO:0000259" key="2">
    <source>
        <dbReference type="Pfam" id="PF01578"/>
    </source>
</evidence>
<keyword evidence="4" id="KW-1185">Reference proteome</keyword>
<dbReference type="Pfam" id="PF01578">
    <property type="entry name" value="Cytochrom_C_asm"/>
    <property type="match status" value="1"/>
</dbReference>
<feature type="domain" description="Cytochrome c assembly protein" evidence="2">
    <location>
        <begin position="125"/>
        <end position="202"/>
    </location>
</feature>
<dbReference type="GO" id="GO:0020037">
    <property type="term" value="F:heme binding"/>
    <property type="evidence" value="ECO:0007669"/>
    <property type="project" value="InterPro"/>
</dbReference>
<proteinExistence type="predicted"/>
<dbReference type="RefSeq" id="WP_181551782.1">
    <property type="nucleotide sequence ID" value="NZ_JACDUS010000007.1"/>
</dbReference>
<keyword evidence="1" id="KW-0472">Membrane</keyword>
<accession>A0A7W0CAK9</accession>